<comment type="caution">
    <text evidence="9">Lacks conserved residue(s) required for the propagation of feature annotation.</text>
</comment>
<feature type="site" description="Important for substrate specificity" evidence="9">
    <location>
        <position position="13"/>
    </location>
</feature>
<keyword evidence="4 9" id="KW-0546">Nucleotide metabolism</keyword>
<dbReference type="GO" id="GO:0009117">
    <property type="term" value="P:nucleotide metabolic process"/>
    <property type="evidence" value="ECO:0007669"/>
    <property type="project" value="UniProtKB-KW"/>
</dbReference>
<comment type="cofactor">
    <cofactor evidence="9">
        <name>a divalent metal cation</name>
        <dbReference type="ChEBI" id="CHEBI:60240"/>
    </cofactor>
</comment>
<evidence type="ECO:0000256" key="3">
    <source>
        <dbReference type="ARBA" id="ARBA00022801"/>
    </source>
</evidence>
<sequence>MSRRIVLASTSPYRRELLARLGLPFATAAPGVDETPRAGEAPAALVARLAEAKARAVAPAFPDALVIGSDQVAVLEDGTLLTKPGGHERARAQLAAASGRTVTFLTGLCLLDAATGAAQTDVVPFRVRFRTLDPERIERYLARERPYDCAGSFRSEGLGIALFRAMEGEDPTALVGLPLIRLVDFLAAAGVAVP</sequence>
<dbReference type="OrthoDB" id="9813694at2"/>
<comment type="function">
    <text evidence="6 9">Nucleoside triphosphate pyrophosphatase that hydrolyzes 7-methyl-GTP (m(7)GTP). May have a dual role in cell division arrest and in preventing the incorporation of modified nucleotides into cellular nucleic acids.</text>
</comment>
<organism evidence="10 11">
    <name type="scientific">Inmirania thermothiophila</name>
    <dbReference type="NCBI Taxonomy" id="1750597"/>
    <lineage>
        <taxon>Bacteria</taxon>
        <taxon>Pseudomonadati</taxon>
        <taxon>Pseudomonadota</taxon>
        <taxon>Gammaproteobacteria</taxon>
        <taxon>Chromatiales</taxon>
        <taxon>Ectothiorhodospiraceae</taxon>
        <taxon>Inmirania</taxon>
    </lineage>
</organism>
<dbReference type="Pfam" id="PF02545">
    <property type="entry name" value="Maf"/>
    <property type="match status" value="1"/>
</dbReference>
<dbReference type="GO" id="GO:0005737">
    <property type="term" value="C:cytoplasm"/>
    <property type="evidence" value="ECO:0007669"/>
    <property type="project" value="UniProtKB-SubCell"/>
</dbReference>
<comment type="catalytic activity">
    <reaction evidence="5 9">
        <text>N(7)-methyl-GTP + H2O = N(7)-methyl-GMP + diphosphate + H(+)</text>
        <dbReference type="Rhea" id="RHEA:58744"/>
        <dbReference type="ChEBI" id="CHEBI:15377"/>
        <dbReference type="ChEBI" id="CHEBI:15378"/>
        <dbReference type="ChEBI" id="CHEBI:33019"/>
        <dbReference type="ChEBI" id="CHEBI:58285"/>
        <dbReference type="ChEBI" id="CHEBI:87133"/>
    </reaction>
</comment>
<dbReference type="RefSeq" id="WP_123401557.1">
    <property type="nucleotide sequence ID" value="NZ_RJVI01000002.1"/>
</dbReference>
<evidence type="ECO:0000256" key="9">
    <source>
        <dbReference type="HAMAP-Rule" id="MF_00528"/>
    </source>
</evidence>
<dbReference type="SUPFAM" id="SSF52972">
    <property type="entry name" value="ITPase-like"/>
    <property type="match status" value="1"/>
</dbReference>
<evidence type="ECO:0000256" key="1">
    <source>
        <dbReference type="ARBA" id="ARBA00004496"/>
    </source>
</evidence>
<comment type="subcellular location">
    <subcellularLocation>
        <location evidence="1 9">Cytoplasm</location>
    </subcellularLocation>
</comment>
<dbReference type="PIRSF" id="PIRSF006305">
    <property type="entry name" value="Maf"/>
    <property type="match status" value="1"/>
</dbReference>
<name>A0A3N1Y1D2_9GAMM</name>
<evidence type="ECO:0000256" key="5">
    <source>
        <dbReference type="ARBA" id="ARBA00050213"/>
    </source>
</evidence>
<evidence type="ECO:0000313" key="10">
    <source>
        <dbReference type="EMBL" id="ROR32643.1"/>
    </source>
</evidence>
<evidence type="ECO:0000256" key="7">
    <source>
        <dbReference type="ARBA" id="ARBA00060749"/>
    </source>
</evidence>
<comment type="caution">
    <text evidence="10">The sequence shown here is derived from an EMBL/GenBank/DDBJ whole genome shotgun (WGS) entry which is preliminary data.</text>
</comment>
<gene>
    <name evidence="10" type="ORF">EDC57_1849</name>
</gene>
<dbReference type="PANTHER" id="PTHR43213">
    <property type="entry name" value="BIFUNCTIONAL DTTP/UTP PYROPHOSPHATASE/METHYLTRANSFERASE PROTEIN-RELATED"/>
    <property type="match status" value="1"/>
</dbReference>
<keyword evidence="3 9" id="KW-0378">Hydrolase</keyword>
<feature type="site" description="Important for substrate specificity" evidence="9">
    <location>
        <position position="156"/>
    </location>
</feature>
<evidence type="ECO:0000313" key="11">
    <source>
        <dbReference type="Proteomes" id="UP000276634"/>
    </source>
</evidence>
<proteinExistence type="inferred from homology"/>
<accession>A0A3N1Y1D2</accession>
<dbReference type="HAMAP" id="MF_00528">
    <property type="entry name" value="Maf"/>
    <property type="match status" value="1"/>
</dbReference>
<comment type="similarity">
    <text evidence="7 9">Belongs to the Maf family. YceF subfamily.</text>
</comment>
<feature type="site" description="Important for substrate specificity" evidence="9">
    <location>
        <position position="71"/>
    </location>
</feature>
<dbReference type="GO" id="GO:0047429">
    <property type="term" value="F:nucleoside triphosphate diphosphatase activity"/>
    <property type="evidence" value="ECO:0007669"/>
    <property type="project" value="InterPro"/>
</dbReference>
<dbReference type="InterPro" id="IPR003697">
    <property type="entry name" value="Maf-like"/>
</dbReference>
<dbReference type="PANTHER" id="PTHR43213:SF10">
    <property type="entry name" value="7-METHYL-GTP PYROPHOSPHATASE"/>
    <property type="match status" value="1"/>
</dbReference>
<feature type="active site" description="Proton acceptor" evidence="9">
    <location>
        <position position="70"/>
    </location>
</feature>
<evidence type="ECO:0000256" key="8">
    <source>
        <dbReference type="ARBA" id="ARBA00068163"/>
    </source>
</evidence>
<evidence type="ECO:0000256" key="2">
    <source>
        <dbReference type="ARBA" id="ARBA00022490"/>
    </source>
</evidence>
<dbReference type="Gene3D" id="3.90.950.10">
    <property type="match status" value="1"/>
</dbReference>
<keyword evidence="11" id="KW-1185">Reference proteome</keyword>
<reference evidence="10 11" key="1">
    <citation type="submission" date="2018-11" db="EMBL/GenBank/DDBJ databases">
        <title>Genomic Encyclopedia of Type Strains, Phase IV (KMG-IV): sequencing the most valuable type-strain genomes for metagenomic binning, comparative biology and taxonomic classification.</title>
        <authorList>
            <person name="Goeker M."/>
        </authorList>
    </citation>
    <scope>NUCLEOTIDE SEQUENCE [LARGE SCALE GENOMIC DNA]</scope>
    <source>
        <strain evidence="10 11">DSM 100275</strain>
    </source>
</reference>
<dbReference type="NCBIfam" id="TIGR00172">
    <property type="entry name" value="maf"/>
    <property type="match status" value="1"/>
</dbReference>
<evidence type="ECO:0000256" key="6">
    <source>
        <dbReference type="ARBA" id="ARBA00053369"/>
    </source>
</evidence>
<dbReference type="CDD" id="cd00555">
    <property type="entry name" value="Maf"/>
    <property type="match status" value="1"/>
</dbReference>
<dbReference type="EC" id="3.6.1.-" evidence="9"/>
<keyword evidence="2 9" id="KW-0963">Cytoplasm</keyword>
<dbReference type="FunFam" id="3.90.950.10:FF:000005">
    <property type="entry name" value="7-methyl-GTP pyrophosphatase"/>
    <property type="match status" value="1"/>
</dbReference>
<protein>
    <recommendedName>
        <fullName evidence="8 9">7-methyl-GTP pyrophosphatase</fullName>
        <shortName evidence="9">m(7)GTP pyrophosphatase</shortName>
        <ecNumber evidence="9">3.6.1.-</ecNumber>
    </recommendedName>
</protein>
<evidence type="ECO:0000256" key="4">
    <source>
        <dbReference type="ARBA" id="ARBA00023080"/>
    </source>
</evidence>
<dbReference type="InterPro" id="IPR029001">
    <property type="entry name" value="ITPase-like_fam"/>
</dbReference>
<dbReference type="Proteomes" id="UP000276634">
    <property type="component" value="Unassembled WGS sequence"/>
</dbReference>
<dbReference type="AlphaFoldDB" id="A0A3N1Y1D2"/>
<dbReference type="EMBL" id="RJVI01000002">
    <property type="protein sequence ID" value="ROR32643.1"/>
    <property type="molecule type" value="Genomic_DNA"/>
</dbReference>